<dbReference type="EMBL" id="CAQJ01000002">
    <property type="protein sequence ID" value="CCQ89256.1"/>
    <property type="molecule type" value="Genomic_DNA"/>
</dbReference>
<accession>M1YUT2</accession>
<sequence>MPLYEYFCETCEQEFTLLQSASANKEETVCDLCGSGNVRYKFSSFASKVVGGTPKTSKPVTMDDYPNKDVFKLPIPRLRSEL</sequence>
<feature type="domain" description="Putative regulatory protein FmdB zinc ribbon" evidence="1">
    <location>
        <begin position="1"/>
        <end position="43"/>
    </location>
</feature>
<reference evidence="2 3" key="1">
    <citation type="journal article" date="2013" name="Front. Microbiol.">
        <title>The genome of Nitrospina gracilis illuminates the metabolism and evolution of the major marine nitrite oxidizer.</title>
        <authorList>
            <person name="Luecker S."/>
            <person name="Nowka B."/>
            <person name="Rattei T."/>
            <person name="Spieck E."/>
            <person name="and Daims H."/>
        </authorList>
    </citation>
    <scope>NUCLEOTIDE SEQUENCE [LARGE SCALE GENOMIC DNA]</scope>
    <source>
        <strain evidence="2 3">3/211</strain>
    </source>
</reference>
<dbReference type="AlphaFoldDB" id="M1YUT2"/>
<dbReference type="HOGENOM" id="CLU_2554811_0_0_0"/>
<name>M1YUT2_NITG3</name>
<dbReference type="STRING" id="1266370.NITGR_100061"/>
<dbReference type="InParanoid" id="M1YUT2"/>
<protein>
    <submittedName>
        <fullName evidence="2">Putative regulatory protein, FmdB family</fullName>
    </submittedName>
</protein>
<evidence type="ECO:0000313" key="3">
    <source>
        <dbReference type="Proteomes" id="UP000011704"/>
    </source>
</evidence>
<dbReference type="SMART" id="SM00834">
    <property type="entry name" value="CxxC_CXXC_SSSS"/>
    <property type="match status" value="1"/>
</dbReference>
<proteinExistence type="predicted"/>
<organism evidence="2 3">
    <name type="scientific">Nitrospina gracilis (strain 3/211)</name>
    <dbReference type="NCBI Taxonomy" id="1266370"/>
    <lineage>
        <taxon>Bacteria</taxon>
        <taxon>Pseudomonadati</taxon>
        <taxon>Nitrospinota/Tectimicrobiota group</taxon>
        <taxon>Nitrospinota</taxon>
        <taxon>Nitrospinia</taxon>
        <taxon>Nitrospinales</taxon>
        <taxon>Nitrospinaceae</taxon>
        <taxon>Nitrospina</taxon>
    </lineage>
</organism>
<dbReference type="OrthoDB" id="9813321at2"/>
<keyword evidence="3" id="KW-1185">Reference proteome</keyword>
<evidence type="ECO:0000313" key="2">
    <source>
        <dbReference type="EMBL" id="CCQ89256.1"/>
    </source>
</evidence>
<dbReference type="Pfam" id="PF09723">
    <property type="entry name" value="Zn_ribbon_8"/>
    <property type="match status" value="1"/>
</dbReference>
<comment type="caution">
    <text evidence="2">The sequence shown here is derived from an EMBL/GenBank/DDBJ whole genome shotgun (WGS) entry which is preliminary data.</text>
</comment>
<gene>
    <name evidence="2" type="ORF">NITGR_100061</name>
</gene>
<evidence type="ECO:0000259" key="1">
    <source>
        <dbReference type="SMART" id="SM00834"/>
    </source>
</evidence>
<dbReference type="RefSeq" id="WP_005005465.1">
    <property type="nucleotide sequence ID" value="NZ_HG422173.1"/>
</dbReference>
<dbReference type="InterPro" id="IPR013429">
    <property type="entry name" value="Regulatory_FmdB_Zinc_ribbon"/>
</dbReference>
<dbReference type="NCBIfam" id="TIGR02605">
    <property type="entry name" value="CxxC_CxxC_SSSS"/>
    <property type="match status" value="1"/>
</dbReference>
<dbReference type="Proteomes" id="UP000011704">
    <property type="component" value="Unassembled WGS sequence"/>
</dbReference>